<dbReference type="Proteomes" id="UP000186364">
    <property type="component" value="Unassembled WGS sequence"/>
</dbReference>
<reference evidence="2 3" key="1">
    <citation type="submission" date="2016-09" db="EMBL/GenBank/DDBJ databases">
        <title>Rhizobium sp. nov., a novel species isolated from the rice rhizosphere.</title>
        <authorList>
            <person name="Zhao J."/>
            <person name="Zhang X."/>
        </authorList>
    </citation>
    <scope>NUCLEOTIDE SEQUENCE [LARGE SCALE GENOMIC DNA]</scope>
    <source>
        <strain evidence="2 3">1.7048</strain>
    </source>
</reference>
<dbReference type="EMBL" id="MKIP01000037">
    <property type="protein sequence ID" value="OLP60339.1"/>
    <property type="molecule type" value="Genomic_DNA"/>
</dbReference>
<gene>
    <name evidence="2" type="ORF">BJF93_15390</name>
</gene>
<name>A0A1Q9AY36_9HYPH</name>
<dbReference type="RefSeq" id="WP_075627356.1">
    <property type="nucleotide sequence ID" value="NZ_FOAM01000001.1"/>
</dbReference>
<sequence length="88" mass="10156">MKMLTEREVAELLRCSQSKIRRLRRAGELAYIPGRPVLIDEMDLAAYLGRQKRQERLPVSPPSETNTIADDARAWALAQVIKPKKRRK</sequence>
<dbReference type="AlphaFoldDB" id="A0A1Q9AY36"/>
<dbReference type="NCBIfam" id="TIGR01764">
    <property type="entry name" value="excise"/>
    <property type="match status" value="1"/>
</dbReference>
<dbReference type="OrthoDB" id="8404072at2"/>
<organism evidence="2 3">
    <name type="scientific">Xaviernesmea oryzae</name>
    <dbReference type="NCBI Taxonomy" id="464029"/>
    <lineage>
        <taxon>Bacteria</taxon>
        <taxon>Pseudomonadati</taxon>
        <taxon>Pseudomonadota</taxon>
        <taxon>Alphaproteobacteria</taxon>
        <taxon>Hyphomicrobiales</taxon>
        <taxon>Rhizobiaceae</taxon>
        <taxon>Rhizobium/Agrobacterium group</taxon>
        <taxon>Xaviernesmea</taxon>
    </lineage>
</organism>
<keyword evidence="3" id="KW-1185">Reference proteome</keyword>
<dbReference type="GO" id="GO:0003677">
    <property type="term" value="F:DNA binding"/>
    <property type="evidence" value="ECO:0007669"/>
    <property type="project" value="InterPro"/>
</dbReference>
<evidence type="ECO:0000259" key="1">
    <source>
        <dbReference type="Pfam" id="PF12728"/>
    </source>
</evidence>
<dbReference type="InterPro" id="IPR010093">
    <property type="entry name" value="SinI_DNA-bd"/>
</dbReference>
<evidence type="ECO:0000313" key="3">
    <source>
        <dbReference type="Proteomes" id="UP000186364"/>
    </source>
</evidence>
<evidence type="ECO:0000313" key="2">
    <source>
        <dbReference type="EMBL" id="OLP60339.1"/>
    </source>
</evidence>
<feature type="domain" description="Helix-turn-helix" evidence="1">
    <location>
        <begin position="3"/>
        <end position="51"/>
    </location>
</feature>
<accession>A0A1Q9AY36</accession>
<dbReference type="Pfam" id="PF12728">
    <property type="entry name" value="HTH_17"/>
    <property type="match status" value="1"/>
</dbReference>
<proteinExistence type="predicted"/>
<protein>
    <recommendedName>
        <fullName evidence="1">Helix-turn-helix domain-containing protein</fullName>
    </recommendedName>
</protein>
<dbReference type="InterPro" id="IPR041657">
    <property type="entry name" value="HTH_17"/>
</dbReference>
<comment type="caution">
    <text evidence="2">The sequence shown here is derived from an EMBL/GenBank/DDBJ whole genome shotgun (WGS) entry which is preliminary data.</text>
</comment>